<evidence type="ECO:0000256" key="5">
    <source>
        <dbReference type="ARBA" id="ARBA00023235"/>
    </source>
</evidence>
<dbReference type="Proteomes" id="UP000000545">
    <property type="component" value="Chromosome"/>
</dbReference>
<keyword evidence="3 8" id="KW-0133">Cell shape</keyword>
<feature type="binding site" evidence="8">
    <location>
        <begin position="61"/>
        <end position="62"/>
    </location>
    <ligand>
        <name>substrate</name>
    </ligand>
</feature>
<sequence>MSAVAGAAETAGANVQAVQANNAPIGVFDSGVGGLTVARAIVDQLPHENLVYIGDTANSPYGDKPLAQVRELSIRIADTLAERGCKMIVVACNSASSAFIRDARERYSIPVVEVILPAVRRAAAATRNGRIGVIGTQATVNSMSYQDLFAAIPGVEAYAQACPQFVPFVERGMTSGRQLMGLAENYLAPLKAQGVDTVVLGCTHYPLLTGVVQLVMGEDVTLINSAEETAKTVYRTLAEQDLLADEDSERTVNLSFESTGDPQRFAKLAGRFLGPAISSVSQIPEMVR</sequence>
<evidence type="ECO:0000256" key="2">
    <source>
        <dbReference type="ARBA" id="ARBA00013090"/>
    </source>
</evidence>
<dbReference type="InterPro" id="IPR033134">
    <property type="entry name" value="Asp/Glu_racemase_AS_2"/>
</dbReference>
<comment type="similarity">
    <text evidence="8">Belongs to the aspartate/glutamate racemases family.</text>
</comment>
<evidence type="ECO:0000256" key="4">
    <source>
        <dbReference type="ARBA" id="ARBA00022984"/>
    </source>
</evidence>
<dbReference type="PROSITE" id="PS00924">
    <property type="entry name" value="ASP_GLU_RACEMASE_2"/>
    <property type="match status" value="1"/>
</dbReference>
<evidence type="ECO:0000313" key="10">
    <source>
        <dbReference type="Proteomes" id="UP000000545"/>
    </source>
</evidence>
<dbReference type="InterPro" id="IPR001920">
    <property type="entry name" value="Asp/Glu_race"/>
</dbReference>
<dbReference type="Pfam" id="PF01177">
    <property type="entry name" value="Asp_Glu_race"/>
    <property type="match status" value="1"/>
</dbReference>
<feature type="binding site" evidence="8">
    <location>
        <begin position="29"/>
        <end position="30"/>
    </location>
    <ligand>
        <name>substrate</name>
    </ligand>
</feature>
<dbReference type="Gene3D" id="3.40.50.1860">
    <property type="match status" value="2"/>
</dbReference>
<keyword evidence="6 8" id="KW-0961">Cell wall biogenesis/degradation</keyword>
<dbReference type="FunFam" id="3.40.50.1860:FF:000002">
    <property type="entry name" value="Glutamate racemase"/>
    <property type="match status" value="1"/>
</dbReference>
<dbReference type="GO" id="GO:0009252">
    <property type="term" value="P:peptidoglycan biosynthetic process"/>
    <property type="evidence" value="ECO:0007669"/>
    <property type="project" value="UniProtKB-UniRule"/>
</dbReference>
<dbReference type="NCBIfam" id="TIGR00067">
    <property type="entry name" value="glut_race"/>
    <property type="match status" value="1"/>
</dbReference>
<evidence type="ECO:0000256" key="6">
    <source>
        <dbReference type="ARBA" id="ARBA00023316"/>
    </source>
</evidence>
<dbReference type="InterPro" id="IPR018187">
    <property type="entry name" value="Asp/Glu_racemase_AS_1"/>
</dbReference>
<evidence type="ECO:0000256" key="7">
    <source>
        <dbReference type="ARBA" id="ARBA00070053"/>
    </source>
</evidence>
<feature type="binding site" evidence="8">
    <location>
        <begin position="203"/>
        <end position="204"/>
    </location>
    <ligand>
        <name>substrate</name>
    </ligand>
</feature>
<comment type="catalytic activity">
    <reaction evidence="1 8">
        <text>L-glutamate = D-glutamate</text>
        <dbReference type="Rhea" id="RHEA:12813"/>
        <dbReference type="ChEBI" id="CHEBI:29985"/>
        <dbReference type="ChEBI" id="CHEBI:29986"/>
        <dbReference type="EC" id="5.1.1.3"/>
    </reaction>
</comment>
<dbReference type="GO" id="GO:0008881">
    <property type="term" value="F:glutamate racemase activity"/>
    <property type="evidence" value="ECO:0007669"/>
    <property type="project" value="UniProtKB-UniRule"/>
</dbReference>
<dbReference type="InterPro" id="IPR004391">
    <property type="entry name" value="Glu_race"/>
</dbReference>
<dbReference type="OrthoDB" id="9801055at2"/>
<evidence type="ECO:0000256" key="1">
    <source>
        <dbReference type="ARBA" id="ARBA00001602"/>
    </source>
</evidence>
<gene>
    <name evidence="8 9" type="primary">murI</name>
    <name evidence="9" type="ordered locus">jk0496</name>
</gene>
<dbReference type="PATRIC" id="fig|306537.10.peg.508"/>
<reference evidence="9 10" key="1">
    <citation type="journal article" date="2005" name="J. Bacteriol.">
        <title>Complete genome sequence and analysis of the multiresistant nosocomial pathogen Corynebacterium jeikeium K411, a lipid-requiring bacterium of the human skin flora.</title>
        <authorList>
            <person name="Tauch A."/>
            <person name="Kaiser O."/>
            <person name="Hain T."/>
            <person name="Goesmann A."/>
            <person name="Weisshaar B."/>
            <person name="Albersmeier A."/>
            <person name="Bekel T."/>
            <person name="Bischoff N."/>
            <person name="Brune I."/>
            <person name="Chakraborty T."/>
            <person name="Kalinowski J."/>
            <person name="Meyer F."/>
            <person name="Rupp O."/>
            <person name="Schneiker S."/>
            <person name="Viehoever P."/>
            <person name="Puehler A."/>
        </authorList>
    </citation>
    <scope>NUCLEOTIDE SEQUENCE [LARGE SCALE GENOMIC DNA]</scope>
    <source>
        <strain evidence="9 10">K411</strain>
    </source>
</reference>
<evidence type="ECO:0000313" key="9">
    <source>
        <dbReference type="EMBL" id="CAI36653.1"/>
    </source>
</evidence>
<dbReference type="EC" id="5.1.1.3" evidence="2 8"/>
<evidence type="ECO:0000256" key="3">
    <source>
        <dbReference type="ARBA" id="ARBA00022960"/>
    </source>
</evidence>
<dbReference type="SUPFAM" id="SSF53681">
    <property type="entry name" value="Aspartate/glutamate racemase"/>
    <property type="match status" value="2"/>
</dbReference>
<dbReference type="STRING" id="306537.jk0496"/>
<dbReference type="PROSITE" id="PS00923">
    <property type="entry name" value="ASP_GLU_RACEMASE_1"/>
    <property type="match status" value="1"/>
</dbReference>
<dbReference type="HOGENOM" id="CLU_052344_0_1_11"/>
<dbReference type="EMBL" id="CR931997">
    <property type="protein sequence ID" value="CAI36653.1"/>
    <property type="molecule type" value="Genomic_DNA"/>
</dbReference>
<dbReference type="KEGG" id="cjk:jk0496"/>
<dbReference type="InterPro" id="IPR015942">
    <property type="entry name" value="Asp/Glu/hydantoin_racemase"/>
</dbReference>
<dbReference type="GO" id="GO:0071555">
    <property type="term" value="P:cell wall organization"/>
    <property type="evidence" value="ECO:0007669"/>
    <property type="project" value="UniProtKB-KW"/>
</dbReference>
<comment type="function">
    <text evidence="8">Provides the (R)-glutamate required for cell wall biosynthesis.</text>
</comment>
<dbReference type="PANTHER" id="PTHR21198">
    <property type="entry name" value="GLUTAMATE RACEMASE"/>
    <property type="match status" value="1"/>
</dbReference>
<accession>Q4JX04</accession>
<dbReference type="GO" id="GO:0008360">
    <property type="term" value="P:regulation of cell shape"/>
    <property type="evidence" value="ECO:0007669"/>
    <property type="project" value="UniProtKB-KW"/>
</dbReference>
<feature type="active site" description="Proton donor/acceptor" evidence="8">
    <location>
        <position position="92"/>
    </location>
</feature>
<proteinExistence type="inferred from homology"/>
<comment type="pathway">
    <text evidence="8">Cell wall biogenesis; peptidoglycan biosynthesis.</text>
</comment>
<dbReference type="PANTHER" id="PTHR21198:SF2">
    <property type="entry name" value="GLUTAMATE RACEMASE"/>
    <property type="match status" value="1"/>
</dbReference>
<name>Q4JX04_CORJK</name>
<dbReference type="HAMAP" id="MF_00258">
    <property type="entry name" value="Glu_racemase"/>
    <property type="match status" value="1"/>
</dbReference>
<keyword evidence="5 8" id="KW-0413">Isomerase</keyword>
<protein>
    <recommendedName>
        <fullName evidence="7 8">Glutamate racemase</fullName>
        <ecNumber evidence="2 8">5.1.1.3</ecNumber>
    </recommendedName>
</protein>
<keyword evidence="4 8" id="KW-0573">Peptidoglycan synthesis</keyword>
<feature type="binding site" evidence="8">
    <location>
        <begin position="93"/>
        <end position="94"/>
    </location>
    <ligand>
        <name>substrate</name>
    </ligand>
</feature>
<organism evidence="9 10">
    <name type="scientific">Corynebacterium jeikeium (strain K411)</name>
    <dbReference type="NCBI Taxonomy" id="306537"/>
    <lineage>
        <taxon>Bacteria</taxon>
        <taxon>Bacillati</taxon>
        <taxon>Actinomycetota</taxon>
        <taxon>Actinomycetes</taxon>
        <taxon>Mycobacteriales</taxon>
        <taxon>Corynebacteriaceae</taxon>
        <taxon>Corynebacterium</taxon>
    </lineage>
</organism>
<dbReference type="eggNOG" id="COG0796">
    <property type="taxonomic scope" value="Bacteria"/>
</dbReference>
<keyword evidence="10" id="KW-1185">Reference proteome</keyword>
<feature type="active site" description="Proton donor/acceptor" evidence="8">
    <location>
        <position position="202"/>
    </location>
</feature>
<dbReference type="UniPathway" id="UPA00219"/>
<dbReference type="AlphaFoldDB" id="Q4JX04"/>
<evidence type="ECO:0000256" key="8">
    <source>
        <dbReference type="HAMAP-Rule" id="MF_00258"/>
    </source>
</evidence>